<comment type="similarity">
    <text evidence="1 5">Belongs to the flavin oxidoreductase frp family.</text>
</comment>
<comment type="caution">
    <text evidence="7">The sequence shown here is derived from an EMBL/GenBank/DDBJ whole genome shotgun (WGS) entry which is preliminary data.</text>
</comment>
<evidence type="ECO:0000256" key="5">
    <source>
        <dbReference type="PIRNR" id="PIRNR005426"/>
    </source>
</evidence>
<sequence length="240" mass="26549">MKSVIDQIRGHRSIRAYSDQPISPEQLDAILAAAQQAPSSSFLQAVSIIRITDKVLREQIMHLAAEQPYITAAAEFLLFCADFNRHVQIVPEAKTGFVEQLLIGATDAAMMGQNALVAAESLGLGGVYIGAVRNHPAEIGQLLGLPELVIPLFGLCLGYPAQDPQIKPRLPRGLVVHENQYQPVNQVLLDQYDDEMRAYYASRASNNKDQSWTSQIRSILGKEARPFMLGYLQQQGYCKK</sequence>
<organism evidence="7 8">
    <name type="scientific">Tolumonas osonensis</name>
    <dbReference type="NCBI Taxonomy" id="675874"/>
    <lineage>
        <taxon>Bacteria</taxon>
        <taxon>Pseudomonadati</taxon>
        <taxon>Pseudomonadota</taxon>
        <taxon>Gammaproteobacteria</taxon>
        <taxon>Aeromonadales</taxon>
        <taxon>Aeromonadaceae</taxon>
        <taxon>Tolumonas</taxon>
    </lineage>
</organism>
<protein>
    <submittedName>
        <fullName evidence="7">Nitroreductase</fullName>
        <ecNumber evidence="7">1.-.-.-</ecNumber>
    </submittedName>
</protein>
<dbReference type="SUPFAM" id="SSF55469">
    <property type="entry name" value="FMN-dependent nitroreductase-like"/>
    <property type="match status" value="1"/>
</dbReference>
<evidence type="ECO:0000256" key="1">
    <source>
        <dbReference type="ARBA" id="ARBA00008366"/>
    </source>
</evidence>
<dbReference type="GO" id="GO:0016491">
    <property type="term" value="F:oxidoreductase activity"/>
    <property type="evidence" value="ECO:0007669"/>
    <property type="project" value="UniProtKB-UniRule"/>
</dbReference>
<keyword evidence="4 5" id="KW-0560">Oxidoreductase</keyword>
<evidence type="ECO:0000256" key="4">
    <source>
        <dbReference type="ARBA" id="ARBA00023002"/>
    </source>
</evidence>
<name>A0A841GBS1_9GAMM</name>
<keyword evidence="8" id="KW-1185">Reference proteome</keyword>
<dbReference type="PANTHER" id="PTHR43425">
    <property type="entry name" value="OXYGEN-INSENSITIVE NADPH NITROREDUCTASE"/>
    <property type="match status" value="1"/>
</dbReference>
<evidence type="ECO:0000259" key="6">
    <source>
        <dbReference type="Pfam" id="PF00881"/>
    </source>
</evidence>
<dbReference type="CDD" id="cd02146">
    <property type="entry name" value="NfsA-like"/>
    <property type="match status" value="1"/>
</dbReference>
<feature type="domain" description="Nitroreductase" evidence="6">
    <location>
        <begin position="8"/>
        <end position="159"/>
    </location>
</feature>
<dbReference type="InterPro" id="IPR016446">
    <property type="entry name" value="Flavin_OxRdtase_Frp"/>
</dbReference>
<keyword evidence="2 5" id="KW-0285">Flavoprotein</keyword>
<dbReference type="EC" id="1.-.-.-" evidence="7"/>
<keyword evidence="5" id="KW-0521">NADP</keyword>
<dbReference type="RefSeq" id="WP_188026173.1">
    <property type="nucleotide sequence ID" value="NZ_JACHGR010000004.1"/>
</dbReference>
<dbReference type="PIRSF" id="PIRSF005426">
    <property type="entry name" value="Frp"/>
    <property type="match status" value="1"/>
</dbReference>
<evidence type="ECO:0000313" key="8">
    <source>
        <dbReference type="Proteomes" id="UP000585721"/>
    </source>
</evidence>
<dbReference type="Proteomes" id="UP000585721">
    <property type="component" value="Unassembled WGS sequence"/>
</dbReference>
<dbReference type="AlphaFoldDB" id="A0A841GBS1"/>
<dbReference type="Pfam" id="PF00881">
    <property type="entry name" value="Nitroreductase"/>
    <property type="match status" value="1"/>
</dbReference>
<dbReference type="Gene3D" id="3.40.109.10">
    <property type="entry name" value="NADH Oxidase"/>
    <property type="match status" value="1"/>
</dbReference>
<proteinExistence type="inferred from homology"/>
<gene>
    <name evidence="7" type="ORF">HNR75_001295</name>
</gene>
<dbReference type="NCBIfam" id="NF008033">
    <property type="entry name" value="PRK10765.1"/>
    <property type="match status" value="1"/>
</dbReference>
<evidence type="ECO:0000256" key="3">
    <source>
        <dbReference type="ARBA" id="ARBA00022643"/>
    </source>
</evidence>
<keyword evidence="3 5" id="KW-0288">FMN</keyword>
<reference evidence="7 8" key="1">
    <citation type="submission" date="2020-08" db="EMBL/GenBank/DDBJ databases">
        <title>Genomic Encyclopedia of Type Strains, Phase IV (KMG-IV): sequencing the most valuable type-strain genomes for metagenomic binning, comparative biology and taxonomic classification.</title>
        <authorList>
            <person name="Goeker M."/>
        </authorList>
    </citation>
    <scope>NUCLEOTIDE SEQUENCE [LARGE SCALE GENOMIC DNA]</scope>
    <source>
        <strain evidence="7 8">DSM 22975</strain>
    </source>
</reference>
<dbReference type="EMBL" id="JACHGR010000004">
    <property type="protein sequence ID" value="MBB6055389.1"/>
    <property type="molecule type" value="Genomic_DNA"/>
</dbReference>
<dbReference type="InterPro" id="IPR000415">
    <property type="entry name" value="Nitroreductase-like"/>
</dbReference>
<accession>A0A841GBS1</accession>
<dbReference type="InterPro" id="IPR029479">
    <property type="entry name" value="Nitroreductase"/>
</dbReference>
<evidence type="ECO:0000313" key="7">
    <source>
        <dbReference type="EMBL" id="MBB6055389.1"/>
    </source>
</evidence>
<evidence type="ECO:0000256" key="2">
    <source>
        <dbReference type="ARBA" id="ARBA00022630"/>
    </source>
</evidence>
<dbReference type="PANTHER" id="PTHR43425:SF2">
    <property type="entry name" value="OXYGEN-INSENSITIVE NADPH NITROREDUCTASE"/>
    <property type="match status" value="1"/>
</dbReference>